<dbReference type="EMBL" id="LSYV01000449">
    <property type="protein sequence ID" value="KXZ41464.1"/>
    <property type="molecule type" value="Genomic_DNA"/>
</dbReference>
<keyword evidence="4" id="KW-0812">Transmembrane</keyword>
<dbReference type="PANTHER" id="PTHR43416:SF5">
    <property type="entry name" value="DIHYDROLIPOYLLYSINE-RESIDUE SUCCINYLTRANSFERASE COMPONENT OF 2-OXOGLUTARATE DEHYDROGENASE COMPLEX, MITOCHONDRIAL"/>
    <property type="match status" value="1"/>
</dbReference>
<evidence type="ECO:0000256" key="1">
    <source>
        <dbReference type="ARBA" id="ARBA00007317"/>
    </source>
</evidence>
<evidence type="ECO:0000256" key="2">
    <source>
        <dbReference type="ARBA" id="ARBA00022823"/>
    </source>
</evidence>
<dbReference type="OrthoDB" id="550843at2759"/>
<dbReference type="GO" id="GO:0004149">
    <property type="term" value="F:dihydrolipoyllysine-residue succinyltransferase activity"/>
    <property type="evidence" value="ECO:0007669"/>
    <property type="project" value="TreeGrafter"/>
</dbReference>
<dbReference type="Pfam" id="PF14214">
    <property type="entry name" value="Helitron_like_N"/>
    <property type="match status" value="1"/>
</dbReference>
<dbReference type="InterPro" id="IPR029071">
    <property type="entry name" value="Ubiquitin-like_domsf"/>
</dbReference>
<dbReference type="GO" id="GO:0005739">
    <property type="term" value="C:mitochondrion"/>
    <property type="evidence" value="ECO:0007669"/>
    <property type="project" value="TreeGrafter"/>
</dbReference>
<accession>A0A150FV22</accession>
<dbReference type="PROSITE" id="PS50053">
    <property type="entry name" value="UBIQUITIN_2"/>
    <property type="match status" value="1"/>
</dbReference>
<evidence type="ECO:0000256" key="4">
    <source>
        <dbReference type="SAM" id="Phobius"/>
    </source>
</evidence>
<dbReference type="Pfam" id="PF13245">
    <property type="entry name" value="AAA_19"/>
    <property type="match status" value="1"/>
</dbReference>
<dbReference type="SUPFAM" id="SSF52540">
    <property type="entry name" value="P-loop containing nucleoside triphosphate hydrolases"/>
    <property type="match status" value="1"/>
</dbReference>
<feature type="region of interest" description="Disordered" evidence="3">
    <location>
        <begin position="2291"/>
        <end position="2323"/>
    </location>
</feature>
<dbReference type="InterPro" id="IPR000626">
    <property type="entry name" value="Ubiquitin-like_dom"/>
</dbReference>
<sequence length="2725" mass="290070">MWKSVVRNAREQACGLQIGIGKPQKQERNAELVLWALASIVLALLGVVALVGVGQLALGVVVPMRSTLPLQRPSEQMQVVVALPPRLQGAAELFTLLVWQASPQKQATLELPPRLCDAAGGVALWKLAMAAHARPLPLPTLPSWPLLLDVVAWHGDECMVAEAEGGVGGVVVGEVARGPGAGAEARRRHGWFGTAAVRSVQLLVLLLPFAPGELRRAVLQWYRSNAGEWLQGAGMAALVLLSAVWPTSHWQLFLLVTEAVCTVAAGVEGAAEEGAALEVDDDGESRWRRTVLRLLPCLKALAAVGAAAEACPGAAVVLLCTAALLGCIWRAAPYSATLRRLLLTAAGAVGEAVFGLPSAALRGTVLHAAGAGAVAAGLSDDARRLVWGACWLAGWLAYSVDASSGRAMWHVLQQLLRRRQQSNSGKSQVFVRTLRGRTVAVMVDLTRPAVEVLLDPWVSEGAPLHVLRLLRGGRSVRPDRSLLWSGVQPGSTLFVTSVLFGGVDFTAAERDAVVSAAVEVGANEEQLSRLLANRWWDAAAWLVLPHVRGPAPSMAAVGAILQQQQGAVREAIPRRRAQMEQQHAAEMLTRRTRRTAFGVGGIGAGASGSGGVGGTRASAAMAGAGPSGTGGVGQLGSAQTFTFAAPLLKTARQPSRQMVEVVQALQADQQLAQVMRRQGRWRSQDRQVLVARLRNVLGGELSAKQVDHWLRDHKAAVVAQLGGPLPPEAQQGPAAGEHRRAAQQHPQPQPGAAGPQLQKAAAGGVAEAVFPEDMDAETRAALRAVAHLMHVAEDPAQQQALEAWDEREWRTLTAQICTGVKDPEAAAAKQACDDVCAAEQFRAAMTAALPQHVCTVCSRRRRKAEMQDVPLSQLRKWLDQHLDASLPPNEEAPRNGTTRWVPPTAVEAQELLALGNGATCKDGVVEAVMRARPQRQETEMPIAQAVRAAEAVATGRPQAGEEERRAYFLQAHPAAGCVQLHADGDHLLSLCLDCRQEWRRGALPALSLACVDNGARPRGQDDDSCVQLEQLTAVEERLLAVWRPLRQVVVCRPPSASASEEAHVKLRAHVVAFKAPTPQHLASVFPCHPEQVPELISVVFVSPAQTPAEVAELARRTPALHVRGKVVARWARHLARVYSVQVDQDAVAAWEQHGDQGGVPPALLRTAVATASAKEADTLLRVLRADQEGYARTRYGTEEEAAARGGNGGSNSIAQAASSSAVPQEMGRPAKRQHVRTEAAQAAESAAAATAAGQAVGIEAPRPQEQPLLEEVLARLASEDARCILADLQAEPHPQWMAAARKVLQVVPDVCFGRRGERQQEGPALKERRLAHILTRRRMDCVQALQDRLRSLETAAVAAAAAVVAAPPAVEVAAASAGAVPTAAAAAQASSAAAAVAGVVMPEAAAWGGGSLTVMPEQALLVAEMQSVAPPAAAPRAYGEQVHGRRRRSAAAMPPAAEVPAAGVPVPSGPMYGVDDVDLITTATQPAQLATVFREAAGNPTAVVKLLQGWPLVSSTASRPESDYDPMWPLFVHVGRFPNGTGARPLGMSLLAWTRLQLQRWYPPLASGAEDESAHAPHFILDMFDAWQRHEVHRSAAVRLRLYPRLIWELGLMDVGMLLQTSDLLAAGLSKAKLAERLQGAPPAVSKLVQAAHMTAARVVGTPASYASLRSRAYGLWTVFGAPTASFTLNPSSVSSDAAFSLMGRPYSFDVKGEPVGRPTASERWHLVAAHPLSCAESFAAFISAFCDVFFGWPDGAQRQQNPNCLFGRVDAFFIKFEMNQRGELHAHGCVWQPGMQPARVERILGAEGAAAAVERSRLLDFMESVQAQGFASPLLYSAEDRPVHAQKWTAEVRRECAGVPPEAAARLTPLQEDLLRGTLHEVASIRTDASAHTAAVAAAAAAAAASPLAGTASAAERPLAAAAAMDVDVLEAAAAAAEAGPSLPAAGVGEEPGAGVQAEAERAGVAATVEMLRRTAPQGAEAVQREARWNLTHTVNMQTAQATFSAPAAALLILLGRDSIETRQAQPIDYRTFTEHLRSASEQREEPAAEAAFVPTVEEPAVPAPAAEAAGADDGQREGSPLEAVEVTEEEAAAEEAGLVAWVPGGASGPSSFPRLPVHATTRLTDYLKRGPHFRYCSPVLMAMLAYKRRTEAGQQAQRRLDPQHPDFATHQWAMYREPSVPQPFSNPPVRPAEGVADQGLCERYAAFALGNFAAYSDAEPLDLSGGLWAAYRRYFFEEPQAQQLHVRVARRMLDNVNQVALVRMRAEERKLLQAEVERTAEEAAEAALMEGGHEEDDEPLPYADADEGEQAPRRRRGDGDVGQLWRDRCLSDGEVTSLLTRFHHRGEGADAGSVVEPYVAAALAAVRSVDAAPQRGLADAAQVARTALQCPEEDFAGLTHEMLQYSANAQAGAGRPSAHLSRSAQEALRLFHPGTAQVTARLVLVQPDGHEEQQPPPSAWPDSGGGTPPFVRCSTPPSPEDTALLFGLTDDQREPFLLYAELLLTEALGPQHKQPPVCSVLTGKAGTGKSRVLQALLWLAFQHDCEKLIGLVSYTWRAALHDTTPGVPGCSTCTFFATQGRFQRAKQLDTVEAHLSDVRLILLDEFSTCSLSHWADICRNVHSARAHVAPTDPFLGSGPLADLHGLFVGDPRQLQQPLSTPLYHGAGAAAAVAAPGAVAAGSGLPSLSPLDELLRGLLKPHGVKDELGRGRLLQRCAVLFHRP</sequence>
<dbReference type="PANTHER" id="PTHR43416">
    <property type="entry name" value="DIHYDROLIPOYLLYSINE-RESIDUE SUCCINYLTRANSFERASE COMPONENT OF 2-OXOGLUTARATE DEHYDROGENASE COMPLEX, MITOCHONDRIAL-RELATED"/>
    <property type="match status" value="1"/>
</dbReference>
<proteinExistence type="inferred from homology"/>
<feature type="compositionally biased region" description="Low complexity" evidence="3">
    <location>
        <begin position="743"/>
        <end position="764"/>
    </location>
</feature>
<name>A0A150FV22_GONPE</name>
<dbReference type="InterPro" id="IPR046700">
    <property type="entry name" value="DUF6570"/>
</dbReference>
<organism evidence="6 7">
    <name type="scientific">Gonium pectorale</name>
    <name type="common">Green alga</name>
    <dbReference type="NCBI Taxonomy" id="33097"/>
    <lineage>
        <taxon>Eukaryota</taxon>
        <taxon>Viridiplantae</taxon>
        <taxon>Chlorophyta</taxon>
        <taxon>core chlorophytes</taxon>
        <taxon>Chlorophyceae</taxon>
        <taxon>CS clade</taxon>
        <taxon>Chlamydomonadales</taxon>
        <taxon>Volvocaceae</taxon>
        <taxon>Gonium</taxon>
    </lineage>
</organism>
<reference evidence="7" key="1">
    <citation type="journal article" date="2016" name="Nat. Commun.">
        <title>The Gonium pectorale genome demonstrates co-option of cell cycle regulation during the evolution of multicellularity.</title>
        <authorList>
            <person name="Hanschen E.R."/>
            <person name="Marriage T.N."/>
            <person name="Ferris P.J."/>
            <person name="Hamaji T."/>
            <person name="Toyoda A."/>
            <person name="Fujiyama A."/>
            <person name="Neme R."/>
            <person name="Noguchi H."/>
            <person name="Minakuchi Y."/>
            <person name="Suzuki M."/>
            <person name="Kawai-Toyooka H."/>
            <person name="Smith D.R."/>
            <person name="Sparks H."/>
            <person name="Anderson J."/>
            <person name="Bakaric R."/>
            <person name="Luria V."/>
            <person name="Karger A."/>
            <person name="Kirschner M.W."/>
            <person name="Durand P.M."/>
            <person name="Michod R.E."/>
            <person name="Nozaki H."/>
            <person name="Olson B.J."/>
        </authorList>
    </citation>
    <scope>NUCLEOTIDE SEQUENCE [LARGE SCALE GENOMIC DNA]</scope>
    <source>
        <strain evidence="7">NIES-2863</strain>
    </source>
</reference>
<dbReference type="InterPro" id="IPR025476">
    <property type="entry name" value="Helitron_helicase-like"/>
</dbReference>
<feature type="region of interest" description="Disordered" evidence="3">
    <location>
        <begin position="1194"/>
        <end position="1246"/>
    </location>
</feature>
<feature type="region of interest" description="Disordered" evidence="3">
    <location>
        <begin position="2450"/>
        <end position="2471"/>
    </location>
</feature>
<feature type="domain" description="Ubiquitin-like" evidence="5">
    <location>
        <begin position="427"/>
        <end position="502"/>
    </location>
</feature>
<gene>
    <name evidence="6" type="ORF">GPECTOR_452g352</name>
</gene>
<evidence type="ECO:0000313" key="7">
    <source>
        <dbReference type="Proteomes" id="UP000075714"/>
    </source>
</evidence>
<keyword evidence="7" id="KW-1185">Reference proteome</keyword>
<dbReference type="Pfam" id="PF20209">
    <property type="entry name" value="DUF6570"/>
    <property type="match status" value="1"/>
</dbReference>
<comment type="similarity">
    <text evidence="1">Belongs to the 2-oxoacid dehydrogenase family.</text>
</comment>
<feature type="transmembrane region" description="Helical" evidence="4">
    <location>
        <begin position="32"/>
        <end position="62"/>
    </location>
</feature>
<evidence type="ECO:0000256" key="3">
    <source>
        <dbReference type="SAM" id="MobiDB-lite"/>
    </source>
</evidence>
<keyword evidence="4" id="KW-0472">Membrane</keyword>
<dbReference type="InterPro" id="IPR050537">
    <property type="entry name" value="2-oxoacid_dehydrogenase"/>
</dbReference>
<dbReference type="Gene3D" id="3.40.50.300">
    <property type="entry name" value="P-loop containing nucleotide triphosphate hydrolases"/>
    <property type="match status" value="1"/>
</dbReference>
<dbReference type="STRING" id="33097.A0A150FV22"/>
<feature type="compositionally biased region" description="Low complexity" evidence="3">
    <location>
        <begin position="1210"/>
        <end position="1221"/>
    </location>
</feature>
<comment type="caution">
    <text evidence="6">The sequence shown here is derived from an EMBL/GenBank/DDBJ whole genome shotgun (WGS) entry which is preliminary data.</text>
</comment>
<dbReference type="SUPFAM" id="SSF54236">
    <property type="entry name" value="Ubiquitin-like"/>
    <property type="match status" value="1"/>
</dbReference>
<feature type="compositionally biased region" description="Acidic residues" evidence="3">
    <location>
        <begin position="2295"/>
        <end position="2311"/>
    </location>
</feature>
<protein>
    <recommendedName>
        <fullName evidence="5">Ubiquitin-like domain-containing protein</fullName>
    </recommendedName>
</protein>
<evidence type="ECO:0000259" key="5">
    <source>
        <dbReference type="PROSITE" id="PS50053"/>
    </source>
</evidence>
<feature type="region of interest" description="Disordered" evidence="3">
    <location>
        <begin position="722"/>
        <end position="764"/>
    </location>
</feature>
<evidence type="ECO:0000313" key="6">
    <source>
        <dbReference type="EMBL" id="KXZ41464.1"/>
    </source>
</evidence>
<dbReference type="Proteomes" id="UP000075714">
    <property type="component" value="Unassembled WGS sequence"/>
</dbReference>
<dbReference type="InterPro" id="IPR027417">
    <property type="entry name" value="P-loop_NTPase"/>
</dbReference>
<keyword evidence="2" id="KW-0450">Lipoyl</keyword>
<keyword evidence="4" id="KW-1133">Transmembrane helix</keyword>
<dbReference type="GO" id="GO:0006099">
    <property type="term" value="P:tricarboxylic acid cycle"/>
    <property type="evidence" value="ECO:0007669"/>
    <property type="project" value="TreeGrafter"/>
</dbReference>